<evidence type="ECO:0000313" key="3">
    <source>
        <dbReference type="Proteomes" id="UP000595448"/>
    </source>
</evidence>
<sequence>MGFYALMGSDRFNIYSGCAVFGSLMAVGMIQALRNRTYLTAGALVVLTAVVMGVSIWISRMSTPTVWIVPN</sequence>
<protein>
    <submittedName>
        <fullName evidence="2">Uncharacterized protein</fullName>
    </submittedName>
</protein>
<evidence type="ECO:0000256" key="1">
    <source>
        <dbReference type="SAM" id="Phobius"/>
    </source>
</evidence>
<keyword evidence="1" id="KW-0812">Transmembrane</keyword>
<evidence type="ECO:0000313" key="2">
    <source>
        <dbReference type="EMBL" id="QQQ19416.1"/>
    </source>
</evidence>
<keyword evidence="3" id="KW-1185">Reference proteome</keyword>
<feature type="transmembrane region" description="Helical" evidence="1">
    <location>
        <begin position="38"/>
        <end position="58"/>
    </location>
</feature>
<accession>A0ABX7BQA6</accession>
<name>A0ABX7BQA6_9CAUL</name>
<gene>
    <name evidence="2" type="ORF">JIP62_04760</name>
</gene>
<keyword evidence="1" id="KW-0472">Membrane</keyword>
<feature type="transmembrane region" description="Helical" evidence="1">
    <location>
        <begin position="12"/>
        <end position="32"/>
    </location>
</feature>
<reference evidence="2 3" key="1">
    <citation type="submission" date="2021-01" db="EMBL/GenBank/DDBJ databases">
        <title>Brevundimonas vitis sp. nov., an bacterium isolated from grape (Vitis vinifera).</title>
        <authorList>
            <person name="Jiang L."/>
            <person name="Lee J."/>
        </authorList>
    </citation>
    <scope>NUCLEOTIDE SEQUENCE [LARGE SCALE GENOMIC DNA]</scope>
    <source>
        <strain evidence="2 3">GRTSA-9</strain>
    </source>
</reference>
<organism evidence="2 3">
    <name type="scientific">Brevundimonas vitisensis</name>
    <dbReference type="NCBI Taxonomy" id="2800818"/>
    <lineage>
        <taxon>Bacteria</taxon>
        <taxon>Pseudomonadati</taxon>
        <taxon>Pseudomonadota</taxon>
        <taxon>Alphaproteobacteria</taxon>
        <taxon>Caulobacterales</taxon>
        <taxon>Caulobacteraceae</taxon>
        <taxon>Brevundimonas</taxon>
    </lineage>
</organism>
<dbReference type="EMBL" id="CP067977">
    <property type="protein sequence ID" value="QQQ19416.1"/>
    <property type="molecule type" value="Genomic_DNA"/>
</dbReference>
<keyword evidence="1" id="KW-1133">Transmembrane helix</keyword>
<dbReference type="Proteomes" id="UP000595448">
    <property type="component" value="Chromosome"/>
</dbReference>
<dbReference type="RefSeq" id="WP_201103767.1">
    <property type="nucleotide sequence ID" value="NZ_CP067977.1"/>
</dbReference>
<proteinExistence type="predicted"/>